<proteinExistence type="inferred from homology"/>
<reference evidence="14" key="1">
    <citation type="submission" date="2021-02" db="EMBL/GenBank/DDBJ databases">
        <authorList>
            <person name="Nowell W R."/>
        </authorList>
    </citation>
    <scope>NUCLEOTIDE SEQUENCE</scope>
</reference>
<dbReference type="InterPro" id="IPR017853">
    <property type="entry name" value="GH"/>
</dbReference>
<evidence type="ECO:0000256" key="6">
    <source>
        <dbReference type="ARBA" id="ARBA00022729"/>
    </source>
</evidence>
<keyword evidence="8" id="KW-0325">Glycoprotein</keyword>
<dbReference type="InterPro" id="IPR057739">
    <property type="entry name" value="Glyco_hydro_29_N"/>
</dbReference>
<dbReference type="GO" id="GO:0004560">
    <property type="term" value="F:alpha-L-fucosidase activity"/>
    <property type="evidence" value="ECO:0007669"/>
    <property type="project" value="UniProtKB-EC"/>
</dbReference>
<comment type="function">
    <text evidence="3">Alpha-L-fucosidase is responsible for hydrolyzing the alpha-1,6-linked fucose joined to the reducing-end N-acetylglucosamine of the carbohydrate moieties of glycoproteins.</text>
</comment>
<dbReference type="InterPro" id="IPR018526">
    <property type="entry name" value="Glyco_hydro_29_CS"/>
</dbReference>
<keyword evidence="9 10" id="KW-0326">Glycosidase</keyword>
<dbReference type="GO" id="GO:0006004">
    <property type="term" value="P:fucose metabolic process"/>
    <property type="evidence" value="ECO:0007669"/>
    <property type="project" value="InterPro"/>
</dbReference>
<evidence type="ECO:0000259" key="13">
    <source>
        <dbReference type="Pfam" id="PF16757"/>
    </source>
</evidence>
<dbReference type="GO" id="GO:0005764">
    <property type="term" value="C:lysosome"/>
    <property type="evidence" value="ECO:0007669"/>
    <property type="project" value="TreeGrafter"/>
</dbReference>
<dbReference type="Pfam" id="PF01120">
    <property type="entry name" value="Alpha_L_fucos"/>
    <property type="match status" value="1"/>
</dbReference>
<dbReference type="SMART" id="SM00812">
    <property type="entry name" value="Alpha_L_fucos"/>
    <property type="match status" value="1"/>
</dbReference>
<dbReference type="InterPro" id="IPR013780">
    <property type="entry name" value="Glyco_hydro_b"/>
</dbReference>
<evidence type="ECO:0000259" key="12">
    <source>
        <dbReference type="Pfam" id="PF01120"/>
    </source>
</evidence>
<dbReference type="InterPro" id="IPR016286">
    <property type="entry name" value="FUC_metazoa-typ"/>
</dbReference>
<comment type="catalytic activity">
    <reaction evidence="2">
        <text>a neolactoside IV(2)-alpha-Fuc-nLc4Cer(d18:0) + H2O = a neolactoside nLc4Cer(d18:0) + L-fucose</text>
        <dbReference type="Rhea" id="RHEA:49308"/>
        <dbReference type="ChEBI" id="CHEBI:2181"/>
        <dbReference type="ChEBI" id="CHEBI:15377"/>
        <dbReference type="ChEBI" id="CHEBI:91119"/>
        <dbReference type="ChEBI" id="CHEBI:91121"/>
    </reaction>
    <physiologicalReaction direction="left-to-right" evidence="2">
        <dbReference type="Rhea" id="RHEA:49309"/>
    </physiologicalReaction>
</comment>
<gene>
    <name evidence="14" type="ORF">EDS130_LOCUS20559</name>
    <name evidence="15" type="ORF">XAT740_LOCUS37582</name>
</gene>
<dbReference type="PRINTS" id="PR00741">
    <property type="entry name" value="GLHYDRLASE29"/>
</dbReference>
<dbReference type="Gene3D" id="2.60.40.1180">
    <property type="entry name" value="Golgi alpha-mannosidase II"/>
    <property type="match status" value="1"/>
</dbReference>
<feature type="domain" description="Alpha-L-fucosidase C-terminal" evidence="13">
    <location>
        <begin position="368"/>
        <end position="458"/>
    </location>
</feature>
<name>A0A814PXQ3_ADIRI</name>
<dbReference type="OrthoDB" id="6039950at2759"/>
<evidence type="ECO:0000256" key="2">
    <source>
        <dbReference type="ARBA" id="ARBA00000419"/>
    </source>
</evidence>
<dbReference type="Proteomes" id="UP000663828">
    <property type="component" value="Unassembled WGS sequence"/>
</dbReference>
<evidence type="ECO:0000256" key="4">
    <source>
        <dbReference type="ARBA" id="ARBA00007951"/>
    </source>
</evidence>
<dbReference type="InterPro" id="IPR031919">
    <property type="entry name" value="Fucosidase_C"/>
</dbReference>
<dbReference type="PROSITE" id="PS00385">
    <property type="entry name" value="ALPHA_L_FUCOSIDASE"/>
    <property type="match status" value="1"/>
</dbReference>
<feature type="site" description="May be important for catalysis" evidence="11">
    <location>
        <position position="286"/>
    </location>
</feature>
<dbReference type="PANTHER" id="PTHR10030">
    <property type="entry name" value="ALPHA-L-FUCOSIDASE"/>
    <property type="match status" value="1"/>
</dbReference>
<dbReference type="PIRSF" id="PIRSF001092">
    <property type="entry name" value="Alpha-L-fucosidase"/>
    <property type="match status" value="1"/>
</dbReference>
<evidence type="ECO:0000313" key="14">
    <source>
        <dbReference type="EMBL" id="CAF1111876.1"/>
    </source>
</evidence>
<keyword evidence="7 10" id="KW-0378">Hydrolase</keyword>
<dbReference type="AlphaFoldDB" id="A0A814PXQ3"/>
<evidence type="ECO:0000256" key="9">
    <source>
        <dbReference type="ARBA" id="ARBA00023295"/>
    </source>
</evidence>
<evidence type="ECO:0000256" key="1">
    <source>
        <dbReference type="ARBA" id="ARBA00000321"/>
    </source>
</evidence>
<evidence type="ECO:0000256" key="3">
    <source>
        <dbReference type="ARBA" id="ARBA00004071"/>
    </source>
</evidence>
<dbReference type="FunFam" id="3.20.20.80:FF:000027">
    <property type="entry name" value="Alpha-L-fucosidase"/>
    <property type="match status" value="1"/>
</dbReference>
<comment type="catalytic activity">
    <reaction evidence="1">
        <text>a neolactoside IV(2)-alpha-Fuc-nLc4Cer(d18:1(4E)) + H2O = a neolactoside nLc4Cer(d18:1(4E)) + L-fucose</text>
        <dbReference type="Rhea" id="RHEA:48224"/>
        <dbReference type="ChEBI" id="CHEBI:2181"/>
        <dbReference type="ChEBI" id="CHEBI:15377"/>
        <dbReference type="ChEBI" id="CHEBI:17006"/>
        <dbReference type="ChEBI" id="CHEBI:28691"/>
    </reaction>
    <physiologicalReaction direction="left-to-right" evidence="1">
        <dbReference type="Rhea" id="RHEA:48225"/>
    </physiologicalReaction>
</comment>
<evidence type="ECO:0000313" key="16">
    <source>
        <dbReference type="Proteomes" id="UP000663828"/>
    </source>
</evidence>
<comment type="similarity">
    <text evidence="4 10">Belongs to the glycosyl hydrolase 29 family.</text>
</comment>
<dbReference type="Gene3D" id="3.20.20.80">
    <property type="entry name" value="Glycosidases"/>
    <property type="match status" value="1"/>
</dbReference>
<sequence length="476" mass="54816">MYSSTARIFSAGIFYSLIIFTNQKYTPDWDSLDKRSLPSWYDESKIGIFIHWGVFSVPSFRSEWMWYSWKGDNPNPETVAFMEKNYPPDWTYADFAEQFRAEFFDPYEWADILEASGAKYVVLTSKHHEGFTLWPSKYSFNWNAMDVGPKRDLVGDLADAIRNRTNITFGLYHSLYEWFHPLFLEDKKNEFKTRYFPTMKTIPELYEIVEKYKPAVIWSDGDWDAQDTYWNSTGFLAWLYNESPVKDIVVVNDRWGSGIMCKHGDFYTCSDHYNPGHLVTHKWENCFTIDKNSWGFRRSAKFSDYISIEELLKELVITISTGGNVLINVGPTAYGKIAPIFEERLRQMGSWLKVNGEAIYHSVPWKYQNDTINSNVWYTASKDGQSVYACLLVWPNSTSEINLGAPVTSASTTVSLLGSSGGPLNWRSGGASGGIVIDVSSVKIYSLASDWTWVFKMQNIRSSKATVVDKEDYENY</sequence>
<accession>A0A814PXQ3</accession>
<evidence type="ECO:0000256" key="7">
    <source>
        <dbReference type="ARBA" id="ARBA00022801"/>
    </source>
</evidence>
<dbReference type="GO" id="GO:0016139">
    <property type="term" value="P:glycoside catabolic process"/>
    <property type="evidence" value="ECO:0007669"/>
    <property type="project" value="TreeGrafter"/>
</dbReference>
<dbReference type="PANTHER" id="PTHR10030:SF37">
    <property type="entry name" value="ALPHA-L-FUCOSIDASE-RELATED"/>
    <property type="match status" value="1"/>
</dbReference>
<evidence type="ECO:0000256" key="10">
    <source>
        <dbReference type="PIRNR" id="PIRNR001092"/>
    </source>
</evidence>
<evidence type="ECO:0000256" key="11">
    <source>
        <dbReference type="PIRSR" id="PIRSR001092-1"/>
    </source>
</evidence>
<dbReference type="InterPro" id="IPR000933">
    <property type="entry name" value="Glyco_hydro_29"/>
</dbReference>
<evidence type="ECO:0000256" key="8">
    <source>
        <dbReference type="ARBA" id="ARBA00023180"/>
    </source>
</evidence>
<organism evidence="14 17">
    <name type="scientific">Adineta ricciae</name>
    <name type="common">Rotifer</name>
    <dbReference type="NCBI Taxonomy" id="249248"/>
    <lineage>
        <taxon>Eukaryota</taxon>
        <taxon>Metazoa</taxon>
        <taxon>Spiralia</taxon>
        <taxon>Gnathifera</taxon>
        <taxon>Rotifera</taxon>
        <taxon>Eurotatoria</taxon>
        <taxon>Bdelloidea</taxon>
        <taxon>Adinetida</taxon>
        <taxon>Adinetidae</taxon>
        <taxon>Adineta</taxon>
    </lineage>
</organism>
<dbReference type="SUPFAM" id="SSF51445">
    <property type="entry name" value="(Trans)glycosidases"/>
    <property type="match status" value="1"/>
</dbReference>
<evidence type="ECO:0000313" key="17">
    <source>
        <dbReference type="Proteomes" id="UP000663852"/>
    </source>
</evidence>
<comment type="caution">
    <text evidence="14">The sequence shown here is derived from an EMBL/GenBank/DDBJ whole genome shotgun (WGS) entry which is preliminary data.</text>
</comment>
<dbReference type="Proteomes" id="UP000663852">
    <property type="component" value="Unassembled WGS sequence"/>
</dbReference>
<dbReference type="EMBL" id="CAJNOJ010000101">
    <property type="protein sequence ID" value="CAF1111876.1"/>
    <property type="molecule type" value="Genomic_DNA"/>
</dbReference>
<protein>
    <recommendedName>
        <fullName evidence="5">alpha-L-fucosidase</fullName>
        <ecNumber evidence="5">3.2.1.51</ecNumber>
    </recommendedName>
</protein>
<dbReference type="EMBL" id="CAJNOR010003964">
    <property type="protein sequence ID" value="CAF1463764.1"/>
    <property type="molecule type" value="Genomic_DNA"/>
</dbReference>
<dbReference type="EC" id="3.2.1.51" evidence="5"/>
<keyword evidence="16" id="KW-1185">Reference proteome</keyword>
<feature type="domain" description="Glycoside hydrolase family 29 N-terminal" evidence="12">
    <location>
        <begin position="21"/>
        <end position="357"/>
    </location>
</feature>
<evidence type="ECO:0000313" key="15">
    <source>
        <dbReference type="EMBL" id="CAF1463764.1"/>
    </source>
</evidence>
<keyword evidence="6" id="KW-0732">Signal</keyword>
<dbReference type="Pfam" id="PF16757">
    <property type="entry name" value="Fucosidase_C"/>
    <property type="match status" value="1"/>
</dbReference>
<evidence type="ECO:0000256" key="5">
    <source>
        <dbReference type="ARBA" id="ARBA00012662"/>
    </source>
</evidence>